<organism evidence="1 2">
    <name type="scientific">Tetranychus urticae</name>
    <name type="common">Two-spotted spider mite</name>
    <dbReference type="NCBI Taxonomy" id="32264"/>
    <lineage>
        <taxon>Eukaryota</taxon>
        <taxon>Metazoa</taxon>
        <taxon>Ecdysozoa</taxon>
        <taxon>Arthropoda</taxon>
        <taxon>Chelicerata</taxon>
        <taxon>Arachnida</taxon>
        <taxon>Acari</taxon>
        <taxon>Acariformes</taxon>
        <taxon>Trombidiformes</taxon>
        <taxon>Prostigmata</taxon>
        <taxon>Eleutherengona</taxon>
        <taxon>Raphignathae</taxon>
        <taxon>Tetranychoidea</taxon>
        <taxon>Tetranychidae</taxon>
        <taxon>Tetranychus</taxon>
    </lineage>
</organism>
<evidence type="ECO:0000313" key="2">
    <source>
        <dbReference type="Proteomes" id="UP000015104"/>
    </source>
</evidence>
<keyword evidence="2" id="KW-1185">Reference proteome</keyword>
<protein>
    <submittedName>
        <fullName evidence="1">Uncharacterized protein</fullName>
    </submittedName>
</protein>
<accession>T1KE23</accession>
<dbReference type="HOGENOM" id="CLU_3417507_0_0_1"/>
<sequence length="26" mass="3058">MNSYMVPFGCTFASLHKSICYMYVYT</sequence>
<dbReference type="EnsemblMetazoa" id="tetur09g05040.1">
    <property type="protein sequence ID" value="tetur09g05040.1"/>
    <property type="gene ID" value="tetur09g05040"/>
</dbReference>
<reference evidence="2" key="1">
    <citation type="submission" date="2011-08" db="EMBL/GenBank/DDBJ databases">
        <authorList>
            <person name="Rombauts S."/>
        </authorList>
    </citation>
    <scope>NUCLEOTIDE SEQUENCE</scope>
    <source>
        <strain evidence="2">London</strain>
    </source>
</reference>
<evidence type="ECO:0000313" key="1">
    <source>
        <dbReference type="EnsemblMetazoa" id="tetur09g05040.1"/>
    </source>
</evidence>
<proteinExistence type="predicted"/>
<reference evidence="1" key="2">
    <citation type="submission" date="2015-06" db="UniProtKB">
        <authorList>
            <consortium name="EnsemblMetazoa"/>
        </authorList>
    </citation>
    <scope>IDENTIFICATION</scope>
</reference>
<dbReference type="Proteomes" id="UP000015104">
    <property type="component" value="Unassembled WGS sequence"/>
</dbReference>
<dbReference type="EMBL" id="CAEY01002033">
    <property type="status" value="NOT_ANNOTATED_CDS"/>
    <property type="molecule type" value="Genomic_DNA"/>
</dbReference>
<dbReference type="AlphaFoldDB" id="T1KE23"/>
<name>T1KE23_TETUR</name>